<dbReference type="HAMAP" id="MF_04110">
    <property type="entry name" value="ENDOLYSIN_T4"/>
    <property type="match status" value="1"/>
</dbReference>
<dbReference type="CDD" id="cd00737">
    <property type="entry name" value="lyz_endolysin_autolysin"/>
    <property type="match status" value="1"/>
</dbReference>
<dbReference type="GO" id="GO:0042742">
    <property type="term" value="P:defense response to bacterium"/>
    <property type="evidence" value="ECO:0007669"/>
    <property type="project" value="UniProtKB-KW"/>
</dbReference>
<organism evidence="8 9">
    <name type="scientific">Candidatus Fusobacterium pullicola</name>
    <dbReference type="NCBI Taxonomy" id="2838601"/>
    <lineage>
        <taxon>Bacteria</taxon>
        <taxon>Fusobacteriati</taxon>
        <taxon>Fusobacteriota</taxon>
        <taxon>Fusobacteriia</taxon>
        <taxon>Fusobacteriales</taxon>
        <taxon>Fusobacteriaceae</taxon>
        <taxon>Fusobacterium</taxon>
    </lineage>
</organism>
<evidence type="ECO:0000256" key="4">
    <source>
        <dbReference type="ARBA" id="ARBA00022801"/>
    </source>
</evidence>
<dbReference type="SUPFAM" id="SSF53955">
    <property type="entry name" value="Lysozyme-like"/>
    <property type="match status" value="1"/>
</dbReference>
<dbReference type="InterPro" id="IPR023346">
    <property type="entry name" value="Lysozyme-like_dom_sf"/>
</dbReference>
<dbReference type="GO" id="GO:0009253">
    <property type="term" value="P:peptidoglycan catabolic process"/>
    <property type="evidence" value="ECO:0007669"/>
    <property type="project" value="InterPro"/>
</dbReference>
<dbReference type="PANTHER" id="PTHR38107">
    <property type="match status" value="1"/>
</dbReference>
<evidence type="ECO:0000256" key="5">
    <source>
        <dbReference type="ARBA" id="ARBA00023200"/>
    </source>
</evidence>
<dbReference type="PANTHER" id="PTHR38107:SF4">
    <property type="entry name" value="LYSOZYME"/>
    <property type="match status" value="1"/>
</dbReference>
<evidence type="ECO:0000256" key="3">
    <source>
        <dbReference type="ARBA" id="ARBA00022638"/>
    </source>
</evidence>
<gene>
    <name evidence="8" type="ORF">IAA47_08865</name>
</gene>
<reference evidence="8" key="2">
    <citation type="submission" date="2021-04" db="EMBL/GenBank/DDBJ databases">
        <authorList>
            <person name="Gilroy R."/>
        </authorList>
    </citation>
    <scope>NUCLEOTIDE SEQUENCE</scope>
    <source>
        <strain evidence="8">A6-441</strain>
    </source>
</reference>
<protein>
    <recommendedName>
        <fullName evidence="7">Lysozyme</fullName>
        <ecNumber evidence="7">3.2.1.17</ecNumber>
    </recommendedName>
</protein>
<dbReference type="InterPro" id="IPR034690">
    <property type="entry name" value="Endolysin_T4_type"/>
</dbReference>
<dbReference type="InterPro" id="IPR033907">
    <property type="entry name" value="Endolysin_autolysin"/>
</dbReference>
<comment type="similarity">
    <text evidence="7">Belongs to the glycosyl hydrolase 24 family.</text>
</comment>
<dbReference type="InterPro" id="IPR002196">
    <property type="entry name" value="Glyco_hydro_24"/>
</dbReference>
<dbReference type="Gene3D" id="1.10.530.40">
    <property type="match status" value="1"/>
</dbReference>
<dbReference type="EMBL" id="JAHLFN010000076">
    <property type="protein sequence ID" value="MBU3843072.1"/>
    <property type="molecule type" value="Genomic_DNA"/>
</dbReference>
<dbReference type="EC" id="3.2.1.17" evidence="7"/>
<dbReference type="GO" id="GO:0016998">
    <property type="term" value="P:cell wall macromolecule catabolic process"/>
    <property type="evidence" value="ECO:0007669"/>
    <property type="project" value="InterPro"/>
</dbReference>
<keyword evidence="5" id="KW-1035">Host cytoplasm</keyword>
<name>A0A9E2NY81_9FUSO</name>
<evidence type="ECO:0000313" key="9">
    <source>
        <dbReference type="Proteomes" id="UP000724657"/>
    </source>
</evidence>
<proteinExistence type="inferred from homology"/>
<keyword evidence="2 7" id="KW-0929">Antimicrobial</keyword>
<keyword evidence="4 7" id="KW-0378">Hydrolase</keyword>
<accession>A0A9E2NY81</accession>
<evidence type="ECO:0000256" key="1">
    <source>
        <dbReference type="ARBA" id="ARBA00000632"/>
    </source>
</evidence>
<comment type="catalytic activity">
    <reaction evidence="1 7">
        <text>Hydrolysis of (1-&gt;4)-beta-linkages between N-acetylmuramic acid and N-acetyl-D-glucosamine residues in a peptidoglycan and between N-acetyl-D-glucosamine residues in chitodextrins.</text>
        <dbReference type="EC" id="3.2.1.17"/>
    </reaction>
</comment>
<dbReference type="GO" id="GO:0031640">
    <property type="term" value="P:killing of cells of another organism"/>
    <property type="evidence" value="ECO:0007669"/>
    <property type="project" value="UniProtKB-KW"/>
</dbReference>
<keyword evidence="3 7" id="KW-0081">Bacteriolytic enzyme</keyword>
<dbReference type="Pfam" id="PF00959">
    <property type="entry name" value="Phage_lysozyme"/>
    <property type="match status" value="1"/>
</dbReference>
<comment type="caution">
    <text evidence="8">The sequence shown here is derived from an EMBL/GenBank/DDBJ whole genome shotgun (WGS) entry which is preliminary data.</text>
</comment>
<evidence type="ECO:0000256" key="6">
    <source>
        <dbReference type="ARBA" id="ARBA00023295"/>
    </source>
</evidence>
<keyword evidence="6 7" id="KW-0326">Glycosidase</keyword>
<dbReference type="InterPro" id="IPR023347">
    <property type="entry name" value="Lysozyme_dom_sf"/>
</dbReference>
<sequence>MKISDKGIEFLIKEEGGIKLKAYKCQAGIWTIGVGHTGKGVKEGMEITKEKAIELLKGDLRRFENVVNKSIKYPIEQHKFDALVSLAFNIGCAAFSNSTVVKKINTGAKMCEVEEAWKMWRKGGGKVLPVLVARRGREIKLYRGE</sequence>
<reference evidence="8" key="1">
    <citation type="journal article" date="2021" name="PeerJ">
        <title>Extensive microbial diversity within the chicken gut microbiome revealed by metagenomics and culture.</title>
        <authorList>
            <person name="Gilroy R."/>
            <person name="Ravi A."/>
            <person name="Getino M."/>
            <person name="Pursley I."/>
            <person name="Horton D.L."/>
            <person name="Alikhan N.F."/>
            <person name="Baker D."/>
            <person name="Gharbi K."/>
            <person name="Hall N."/>
            <person name="Watson M."/>
            <person name="Adriaenssens E.M."/>
            <person name="Foster-Nyarko E."/>
            <person name="Jarju S."/>
            <person name="Secka A."/>
            <person name="Antonio M."/>
            <person name="Oren A."/>
            <person name="Chaudhuri R.R."/>
            <person name="La Ragione R."/>
            <person name="Hildebrand F."/>
            <person name="Pallen M.J."/>
        </authorList>
    </citation>
    <scope>NUCLEOTIDE SEQUENCE</scope>
    <source>
        <strain evidence="8">A6-441</strain>
    </source>
</reference>
<evidence type="ECO:0000313" key="8">
    <source>
        <dbReference type="EMBL" id="MBU3843072.1"/>
    </source>
</evidence>
<dbReference type="GO" id="GO:0003796">
    <property type="term" value="F:lysozyme activity"/>
    <property type="evidence" value="ECO:0007669"/>
    <property type="project" value="UniProtKB-EC"/>
</dbReference>
<dbReference type="Proteomes" id="UP000724657">
    <property type="component" value="Unassembled WGS sequence"/>
</dbReference>
<evidence type="ECO:0000256" key="2">
    <source>
        <dbReference type="ARBA" id="ARBA00022529"/>
    </source>
</evidence>
<dbReference type="InterPro" id="IPR051018">
    <property type="entry name" value="Bacteriophage_GH24"/>
</dbReference>
<evidence type="ECO:0000256" key="7">
    <source>
        <dbReference type="RuleBase" id="RU003788"/>
    </source>
</evidence>
<dbReference type="AlphaFoldDB" id="A0A9E2NY81"/>